<accession>A0A653PKX5</accession>
<comment type="cofactor">
    <cofactor evidence="1">
        <name>Mg(2+)</name>
        <dbReference type="ChEBI" id="CHEBI:18420"/>
    </cofactor>
</comment>
<dbReference type="InterPro" id="IPR020084">
    <property type="entry name" value="NUDIX_hydrolase_CS"/>
</dbReference>
<protein>
    <submittedName>
        <fullName evidence="5">CTP pyrophosphohydrolase</fullName>
        <ecNumber evidence="5">3.6.1.65</ecNumber>
    </submittedName>
</protein>
<evidence type="ECO:0000313" key="5">
    <source>
        <dbReference type="EMBL" id="QKS22927.1"/>
    </source>
</evidence>
<reference evidence="5 6" key="1">
    <citation type="submission" date="2019-12" db="EMBL/GenBank/DDBJ databases">
        <title>Genome sequencing and assembly of endphytes of Porphyra tenera.</title>
        <authorList>
            <person name="Park J.M."/>
            <person name="Shin R."/>
            <person name="Jo S.H."/>
        </authorList>
    </citation>
    <scope>NUCLEOTIDE SEQUENCE [LARGE SCALE GENOMIC DNA]</scope>
    <source>
        <strain evidence="5 6">GPM3</strain>
    </source>
</reference>
<dbReference type="EC" id="3.6.1.65" evidence="5"/>
<dbReference type="AlphaFoldDB" id="A0A653PKX5"/>
<evidence type="ECO:0000313" key="6">
    <source>
        <dbReference type="Proteomes" id="UP000509761"/>
    </source>
</evidence>
<dbReference type="InterPro" id="IPR000086">
    <property type="entry name" value="NUDIX_hydrolase_dom"/>
</dbReference>
<dbReference type="Pfam" id="PF00293">
    <property type="entry name" value="NUDIX"/>
    <property type="match status" value="1"/>
</dbReference>
<feature type="region of interest" description="Disordered" evidence="4">
    <location>
        <begin position="1"/>
        <end position="24"/>
    </location>
</feature>
<dbReference type="InterPro" id="IPR020476">
    <property type="entry name" value="Nudix_hydrolase"/>
</dbReference>
<sequence>MSQGNSTPANASTLSSTSPFNTSDKNRLNSVLAKPRLAAIAVTLRNNEVLLVQRSKEPQRGTWGFPGGSVEPGESLHCAAKRELMEETGITALVGPLIDVVEVIGYDPEGSHHHFALVALLCHYVDGELRPGDDAADCRWAKVINGKLNFNEALADHVADTVVKAFNLHSLIVKEKSNAIHSSNSAF</sequence>
<proteinExistence type="inferred from homology"/>
<dbReference type="Proteomes" id="UP000509761">
    <property type="component" value="Chromosome"/>
</dbReference>
<dbReference type="GO" id="GO:0016787">
    <property type="term" value="F:hydrolase activity"/>
    <property type="evidence" value="ECO:0007669"/>
    <property type="project" value="UniProtKB-KW"/>
</dbReference>
<dbReference type="Gene3D" id="3.90.79.10">
    <property type="entry name" value="Nucleoside Triphosphate Pyrophosphohydrolase"/>
    <property type="match status" value="1"/>
</dbReference>
<evidence type="ECO:0000256" key="2">
    <source>
        <dbReference type="ARBA" id="ARBA00022801"/>
    </source>
</evidence>
<keyword evidence="2 3" id="KW-0378">Hydrolase</keyword>
<dbReference type="PANTHER" id="PTHR43736:SF1">
    <property type="entry name" value="DIHYDRONEOPTERIN TRIPHOSPHATE DIPHOSPHATASE"/>
    <property type="match status" value="1"/>
</dbReference>
<dbReference type="GeneID" id="69283676"/>
<dbReference type="CDD" id="cd04673">
    <property type="entry name" value="NUDIX_ADPRase"/>
    <property type="match status" value="1"/>
</dbReference>
<accession>A0A6N0YUT5</accession>
<feature type="compositionally biased region" description="Polar residues" evidence="4">
    <location>
        <begin position="1"/>
        <end position="23"/>
    </location>
</feature>
<dbReference type="PRINTS" id="PR00502">
    <property type="entry name" value="NUDIXFAMILY"/>
</dbReference>
<organism evidence="5 6">
    <name type="scientific">Vreelandella titanicae</name>
    <dbReference type="NCBI Taxonomy" id="664683"/>
    <lineage>
        <taxon>Bacteria</taxon>
        <taxon>Pseudomonadati</taxon>
        <taxon>Pseudomonadota</taxon>
        <taxon>Gammaproteobacteria</taxon>
        <taxon>Oceanospirillales</taxon>
        <taxon>Halomonadaceae</taxon>
        <taxon>Vreelandella</taxon>
    </lineage>
</organism>
<evidence type="ECO:0000256" key="3">
    <source>
        <dbReference type="RuleBase" id="RU003476"/>
    </source>
</evidence>
<dbReference type="PROSITE" id="PS00893">
    <property type="entry name" value="NUDIX_BOX"/>
    <property type="match status" value="1"/>
</dbReference>
<dbReference type="PROSITE" id="PS51462">
    <property type="entry name" value="NUDIX"/>
    <property type="match status" value="1"/>
</dbReference>
<evidence type="ECO:0000256" key="4">
    <source>
        <dbReference type="SAM" id="MobiDB-lite"/>
    </source>
</evidence>
<comment type="similarity">
    <text evidence="3">Belongs to the Nudix hydrolase family.</text>
</comment>
<gene>
    <name evidence="5" type="ORF">FX987_00679</name>
</gene>
<evidence type="ECO:0000256" key="1">
    <source>
        <dbReference type="ARBA" id="ARBA00001946"/>
    </source>
</evidence>
<name>A0A653PKX5_9GAMM</name>
<dbReference type="PANTHER" id="PTHR43736">
    <property type="entry name" value="ADP-RIBOSE PYROPHOSPHATASE"/>
    <property type="match status" value="1"/>
</dbReference>
<dbReference type="EMBL" id="CP054580">
    <property type="protein sequence ID" value="QKS22927.1"/>
    <property type="molecule type" value="Genomic_DNA"/>
</dbReference>
<dbReference type="RefSeq" id="WP_022524007.1">
    <property type="nucleotide sequence ID" value="NZ_BAAADW010000002.1"/>
</dbReference>
<dbReference type="InterPro" id="IPR015797">
    <property type="entry name" value="NUDIX_hydrolase-like_dom_sf"/>
</dbReference>
<keyword evidence="6" id="KW-1185">Reference proteome</keyword>
<dbReference type="SUPFAM" id="SSF55811">
    <property type="entry name" value="Nudix"/>
    <property type="match status" value="1"/>
</dbReference>